<dbReference type="Proteomes" id="UP000749040">
    <property type="component" value="Unassembled WGS sequence"/>
</dbReference>
<keyword evidence="1" id="KW-0732">Signal</keyword>
<evidence type="ECO:0000256" key="2">
    <source>
        <dbReference type="SAM" id="Phobius"/>
    </source>
</evidence>
<dbReference type="PANTHER" id="PTHR30570">
    <property type="entry name" value="PERIPLASMIC PHOSPHATE BINDING COMPONENT OF PHOSPHATE ABC TRANSPORTER"/>
    <property type="match status" value="1"/>
</dbReference>
<dbReference type="RefSeq" id="WP_205361371.1">
    <property type="nucleotide sequence ID" value="NZ_JADKYB010000021.1"/>
</dbReference>
<dbReference type="SUPFAM" id="SSF53850">
    <property type="entry name" value="Periplasmic binding protein-like II"/>
    <property type="match status" value="1"/>
</dbReference>
<evidence type="ECO:0000313" key="4">
    <source>
        <dbReference type="EMBL" id="MBM9508900.1"/>
    </source>
</evidence>
<dbReference type="InterPro" id="IPR050811">
    <property type="entry name" value="Phosphate_ABC_transporter"/>
</dbReference>
<feature type="transmembrane region" description="Helical" evidence="2">
    <location>
        <begin position="196"/>
        <end position="215"/>
    </location>
</feature>
<sequence length="509" mass="53383">MSVDSIVAIVTSVIALGVTPFVNLILLLRGRGGQRIGYRVQLDTLVGGDNGGVEQQNVRLGLFQNISELPHDATVVLLRIENDGSVPVGESDYTSPNALTATFRDRLVRGIAVAQFSDEHLYDHFTAPGAVMEAGSHVHLPRVPLSRGQYYKLFVLLSGGPAGADVRVTGGLRAGKVHKNKARTVDATTPAISRTAYGIIGVFCVALAVLGALVVRLDTRQMHPMGCATGSLTVAGSTAFQPAAADLAARYEQQCPGSHITVAGRGSEVDTQQLIAEGDKAKGASPAVVVFSDGQSEGDSRHLQGKPVAVVAFALVVNDDVKVKDLPLSAIRKMYGISSYVTQWDQVGGPSGLPIRLVSRAGGSGTRNIFEQRVLGHTEPGRTSSDCAHPTIPSNIGPLRCELASTQDVLDMVGRTQGGIGYAELQAARDAKGVHVLSIGGMAPAAAADGSYPFAEIEYAYTYGDPAEGSLAESFLNYTLSSGGKEVLKSHGHLPCESPEGYRRCGQSG</sequence>
<reference evidence="4 5" key="1">
    <citation type="submission" date="2021-01" db="EMBL/GenBank/DDBJ databases">
        <title>Streptomyces acididurans sp. nov., isolated from a peat swamp forest soil.</title>
        <authorList>
            <person name="Chantavorakit T."/>
            <person name="Duangmal K."/>
        </authorList>
    </citation>
    <scope>NUCLEOTIDE SEQUENCE [LARGE SCALE GENOMIC DNA]</scope>
    <source>
        <strain evidence="4 5">KK5PA1</strain>
    </source>
</reference>
<evidence type="ECO:0000313" key="5">
    <source>
        <dbReference type="Proteomes" id="UP000749040"/>
    </source>
</evidence>
<dbReference type="InterPro" id="IPR024370">
    <property type="entry name" value="PBP_domain"/>
</dbReference>
<organism evidence="4 5">
    <name type="scientific">Actinacidiphila acididurans</name>
    <dbReference type="NCBI Taxonomy" id="2784346"/>
    <lineage>
        <taxon>Bacteria</taxon>
        <taxon>Bacillati</taxon>
        <taxon>Actinomycetota</taxon>
        <taxon>Actinomycetes</taxon>
        <taxon>Kitasatosporales</taxon>
        <taxon>Streptomycetaceae</taxon>
        <taxon>Actinacidiphila</taxon>
    </lineage>
</organism>
<name>A0ABS2TZY4_9ACTN</name>
<dbReference type="Pfam" id="PF12849">
    <property type="entry name" value="PBP_like_2"/>
    <property type="match status" value="1"/>
</dbReference>
<keyword evidence="2" id="KW-1133">Transmembrane helix</keyword>
<proteinExistence type="predicted"/>
<keyword evidence="5" id="KW-1185">Reference proteome</keyword>
<keyword evidence="2" id="KW-0812">Transmembrane</keyword>
<protein>
    <submittedName>
        <fullName evidence="4">Substrate-binding domain-containing protein</fullName>
    </submittedName>
</protein>
<evidence type="ECO:0000256" key="1">
    <source>
        <dbReference type="ARBA" id="ARBA00022729"/>
    </source>
</evidence>
<keyword evidence="2" id="KW-0472">Membrane</keyword>
<feature type="domain" description="PBP" evidence="3">
    <location>
        <begin position="228"/>
        <end position="481"/>
    </location>
</feature>
<dbReference type="EMBL" id="JADKYB010000021">
    <property type="protein sequence ID" value="MBM9508900.1"/>
    <property type="molecule type" value="Genomic_DNA"/>
</dbReference>
<feature type="transmembrane region" description="Helical" evidence="2">
    <location>
        <begin position="6"/>
        <end position="28"/>
    </location>
</feature>
<accession>A0ABS2TZY4</accession>
<dbReference type="Gene3D" id="3.40.190.10">
    <property type="entry name" value="Periplasmic binding protein-like II"/>
    <property type="match status" value="2"/>
</dbReference>
<gene>
    <name evidence="4" type="ORF">ITX44_30990</name>
</gene>
<comment type="caution">
    <text evidence="4">The sequence shown here is derived from an EMBL/GenBank/DDBJ whole genome shotgun (WGS) entry which is preliminary data.</text>
</comment>
<dbReference type="PANTHER" id="PTHR30570:SF1">
    <property type="entry name" value="PHOSPHATE-BINDING PROTEIN PSTS"/>
    <property type="match status" value="1"/>
</dbReference>
<evidence type="ECO:0000259" key="3">
    <source>
        <dbReference type="Pfam" id="PF12849"/>
    </source>
</evidence>